<proteinExistence type="predicted"/>
<dbReference type="EMBL" id="QHHU01000018">
    <property type="protein sequence ID" value="RSM44925.1"/>
    <property type="molecule type" value="Genomic_DNA"/>
</dbReference>
<evidence type="ECO:0000313" key="1">
    <source>
        <dbReference type="EMBL" id="RSM44925.1"/>
    </source>
</evidence>
<dbReference type="RefSeq" id="WP_020639497.1">
    <property type="nucleotide sequence ID" value="NZ_QHHU01000018.1"/>
</dbReference>
<keyword evidence="1" id="KW-0067">ATP-binding</keyword>
<comment type="caution">
    <text evidence="1">The sequence shown here is derived from an EMBL/GenBank/DDBJ whole genome shotgun (WGS) entry which is preliminary data.</text>
</comment>
<organism evidence="1 2">
    <name type="scientific">Amycolatopsis balhimycina DSM 5908</name>
    <dbReference type="NCBI Taxonomy" id="1081091"/>
    <lineage>
        <taxon>Bacteria</taxon>
        <taxon>Bacillati</taxon>
        <taxon>Actinomycetota</taxon>
        <taxon>Actinomycetes</taxon>
        <taxon>Pseudonocardiales</taxon>
        <taxon>Pseudonocardiaceae</taxon>
        <taxon>Amycolatopsis</taxon>
    </lineage>
</organism>
<dbReference type="GO" id="GO:0005524">
    <property type="term" value="F:ATP binding"/>
    <property type="evidence" value="ECO:0007669"/>
    <property type="project" value="UniProtKB-KW"/>
</dbReference>
<reference evidence="1 2" key="1">
    <citation type="submission" date="2018-05" db="EMBL/GenBank/DDBJ databases">
        <title>Evolution of GPA BGCs.</title>
        <authorList>
            <person name="Waglechner N."/>
            <person name="Wright G.D."/>
        </authorList>
    </citation>
    <scope>NUCLEOTIDE SEQUENCE [LARGE SCALE GENOMIC DNA]</scope>
    <source>
        <strain evidence="1 2">DSM 5908</strain>
    </source>
</reference>
<dbReference type="InterPro" id="IPR027417">
    <property type="entry name" value="P-loop_NTPase"/>
</dbReference>
<keyword evidence="1" id="KW-0547">Nucleotide-binding</keyword>
<sequence>MARLKAPLLGTRLRETRRRTFSGRAGEIELFRSAVLAPDGPASVLFLHGPGGVGKSSVLDVLTDVAAADGATPIRVDGRDVPPDSSALLGALAAVLSESSDDPLASLADVSRPVVLLDTYELLAPLDNWVREEFLPALPGDAVVVIAGRQPPAPSWLADPAWRELLRVVSLRNLPPQDGRAYLAAQDIPEALHEQLLSISYGHPLTLSMLVDSARRRAAAGGDPATAVPRSLSDVPDLVRVLLTHAIEEAPGPRHRMALEVCAHAHITEDLLRAVLGGSAAEAGELFAWLRTQSFVEEGPYGLFPHDLARDALDADLRWRDPDRYAELHHTVRAHVHTRIRSAGDEREKQRLMTDAIFLACPRIRLAVHVATARPVKEHIDQLRDGDRAAVIEMTAALQGREQAELVAYWMRRQPSAFRVFRGARGEPQGYGACLELHDATEADLAEDPGAAAMWRYAQRHGPSRAGEQVLAWRFFLDGAHHHDSSPSLTLFAAWQALDILGRDRVAWSLVGTYTDAELWSPTLEYLDFWRAGDADYDIGGTRYVVFAHDWRRTGVPEWLELTAAREVGAPARSAGEHTLELVLSQPEFADAVRAALRDLHVPDQLRRNPLLRSQVVRRHTRDGQPAADALHELLGMAAETLRADQRHGDLHAVADRTFLRPAATQERIAEALHLSFSTYRRHRDRAVARIVEWMWEHEIYGPDHERGHRMNTG</sequence>
<dbReference type="Proteomes" id="UP000286716">
    <property type="component" value="Unassembled WGS sequence"/>
</dbReference>
<accession>A0A428WP95</accession>
<keyword evidence="2" id="KW-1185">Reference proteome</keyword>
<gene>
    <name evidence="1" type="ORF">DMA12_15450</name>
</gene>
<evidence type="ECO:0000313" key="2">
    <source>
        <dbReference type="Proteomes" id="UP000286716"/>
    </source>
</evidence>
<dbReference type="AlphaFoldDB" id="A0A428WP95"/>
<name>A0A428WP95_AMYBA</name>
<protein>
    <submittedName>
        <fullName evidence="1">ATP-binding protein</fullName>
    </submittedName>
</protein>
<dbReference type="SUPFAM" id="SSF52540">
    <property type="entry name" value="P-loop containing nucleoside triphosphate hydrolases"/>
    <property type="match status" value="1"/>
</dbReference>
<dbReference type="OrthoDB" id="5167319at2"/>